<dbReference type="SUPFAM" id="SSF55729">
    <property type="entry name" value="Acyl-CoA N-acyltransferases (Nat)"/>
    <property type="match status" value="2"/>
</dbReference>
<dbReference type="PROSITE" id="PS51186">
    <property type="entry name" value="GNAT"/>
    <property type="match status" value="2"/>
</dbReference>
<evidence type="ECO:0000256" key="2">
    <source>
        <dbReference type="ARBA" id="ARBA00023315"/>
    </source>
</evidence>
<dbReference type="InterPro" id="IPR000182">
    <property type="entry name" value="GNAT_dom"/>
</dbReference>
<organism evidence="4 5">
    <name type="scientific">Nocardioides marinquilinus</name>
    <dbReference type="NCBI Taxonomy" id="1210400"/>
    <lineage>
        <taxon>Bacteria</taxon>
        <taxon>Bacillati</taxon>
        <taxon>Actinomycetota</taxon>
        <taxon>Actinomycetes</taxon>
        <taxon>Propionibacteriales</taxon>
        <taxon>Nocardioidaceae</taxon>
        <taxon>Nocardioides</taxon>
    </lineage>
</organism>
<keyword evidence="1" id="KW-0808">Transferase</keyword>
<name>A0ABP9Q7H2_9ACTN</name>
<reference evidence="5" key="1">
    <citation type="journal article" date="2019" name="Int. J. Syst. Evol. Microbiol.">
        <title>The Global Catalogue of Microorganisms (GCM) 10K type strain sequencing project: providing services to taxonomists for standard genome sequencing and annotation.</title>
        <authorList>
            <consortium name="The Broad Institute Genomics Platform"/>
            <consortium name="The Broad Institute Genome Sequencing Center for Infectious Disease"/>
            <person name="Wu L."/>
            <person name="Ma J."/>
        </authorList>
    </citation>
    <scope>NUCLEOTIDE SEQUENCE [LARGE SCALE GENOMIC DNA]</scope>
    <source>
        <strain evidence="5">JCM 18459</strain>
    </source>
</reference>
<dbReference type="CDD" id="cd04301">
    <property type="entry name" value="NAT_SF"/>
    <property type="match status" value="1"/>
</dbReference>
<proteinExistence type="predicted"/>
<evidence type="ECO:0000313" key="5">
    <source>
        <dbReference type="Proteomes" id="UP001500221"/>
    </source>
</evidence>
<gene>
    <name evidence="4" type="ORF">GCM10023340_42230</name>
</gene>
<keyword evidence="2" id="KW-0012">Acyltransferase</keyword>
<sequence>MVGAAELSLLGPDNPHLAELEVAVAPAHQRAGVGRSLWRAAREAAVADGRDTVVGEVYASPDSGGAALAFATAMGAVSVHQEEHLALELDRAATPPDPDAARDGYTVVAWGGRCPDEHLAAYARLRTRMEHDVPQGELDRRPIEVTEERVRAREGRLSPSYDSLVAAARHVVSGELVGYTQLLVPHGETEVVQDDTLVEPEHRGHGLGARLKRVNLARLRVEHPGATAVHTWTAPDNAPMLRTNLALGFVVVERMHEVQARLGEPPRR</sequence>
<dbReference type="PANTHER" id="PTHR43877:SF1">
    <property type="entry name" value="ACETYLTRANSFERASE"/>
    <property type="match status" value="1"/>
</dbReference>
<evidence type="ECO:0000256" key="1">
    <source>
        <dbReference type="ARBA" id="ARBA00022679"/>
    </source>
</evidence>
<evidence type="ECO:0000313" key="4">
    <source>
        <dbReference type="EMBL" id="GAA5155859.1"/>
    </source>
</evidence>
<dbReference type="PANTHER" id="PTHR43877">
    <property type="entry name" value="AMINOALKYLPHOSPHONATE N-ACETYLTRANSFERASE-RELATED-RELATED"/>
    <property type="match status" value="1"/>
</dbReference>
<dbReference type="InterPro" id="IPR016181">
    <property type="entry name" value="Acyl_CoA_acyltransferase"/>
</dbReference>
<dbReference type="Pfam" id="PF00583">
    <property type="entry name" value="Acetyltransf_1"/>
    <property type="match status" value="2"/>
</dbReference>
<feature type="domain" description="N-acetyltransferase" evidence="3">
    <location>
        <begin position="1"/>
        <end position="94"/>
    </location>
</feature>
<dbReference type="Gene3D" id="3.40.630.30">
    <property type="match status" value="1"/>
</dbReference>
<dbReference type="Proteomes" id="UP001500221">
    <property type="component" value="Unassembled WGS sequence"/>
</dbReference>
<comment type="caution">
    <text evidence="4">The sequence shown here is derived from an EMBL/GenBank/DDBJ whole genome shotgun (WGS) entry which is preliminary data.</text>
</comment>
<protein>
    <submittedName>
        <fullName evidence="4">GNAT family N-acetyltransferase</fullName>
    </submittedName>
</protein>
<accession>A0ABP9Q7H2</accession>
<dbReference type="InterPro" id="IPR050832">
    <property type="entry name" value="Bact_Acetyltransf"/>
</dbReference>
<keyword evidence="5" id="KW-1185">Reference proteome</keyword>
<feature type="domain" description="N-acetyltransferase" evidence="3">
    <location>
        <begin position="117"/>
        <end position="268"/>
    </location>
</feature>
<evidence type="ECO:0000259" key="3">
    <source>
        <dbReference type="PROSITE" id="PS51186"/>
    </source>
</evidence>
<dbReference type="EMBL" id="BAABKG010000006">
    <property type="protein sequence ID" value="GAA5155859.1"/>
    <property type="molecule type" value="Genomic_DNA"/>
</dbReference>